<evidence type="ECO:0000256" key="13">
    <source>
        <dbReference type="ARBA" id="ARBA00023146"/>
    </source>
</evidence>
<dbReference type="NCBIfam" id="NF045760">
    <property type="entry name" value="YtpR"/>
    <property type="match status" value="1"/>
</dbReference>
<dbReference type="CDD" id="cd00769">
    <property type="entry name" value="PheRS_beta_core"/>
    <property type="match status" value="1"/>
</dbReference>
<dbReference type="KEGG" id="moz:MoryE10_31130"/>
<evidence type="ECO:0000259" key="17">
    <source>
        <dbReference type="PROSITE" id="PS50886"/>
    </source>
</evidence>
<comment type="similarity">
    <text evidence="2 15">Belongs to the phenylalanyl-tRNA synthetase beta subunit family. Type 1 subfamily.</text>
</comment>
<dbReference type="Pfam" id="PF01588">
    <property type="entry name" value="tRNA_bind"/>
    <property type="match status" value="1"/>
</dbReference>
<evidence type="ECO:0000256" key="7">
    <source>
        <dbReference type="ARBA" id="ARBA00022723"/>
    </source>
</evidence>
<dbReference type="FunFam" id="3.30.70.380:FF:000001">
    <property type="entry name" value="Phenylalanine--tRNA ligase beta subunit"/>
    <property type="match status" value="1"/>
</dbReference>
<comment type="subcellular location">
    <subcellularLocation>
        <location evidence="1 15">Cytoplasm</location>
    </subcellularLocation>
</comment>
<evidence type="ECO:0000256" key="12">
    <source>
        <dbReference type="ARBA" id="ARBA00022917"/>
    </source>
</evidence>
<dbReference type="InterPro" id="IPR033714">
    <property type="entry name" value="tRNA_bind_bactPheRS"/>
</dbReference>
<dbReference type="FunFam" id="3.30.930.10:FF:000022">
    <property type="entry name" value="Phenylalanine--tRNA ligase beta subunit"/>
    <property type="match status" value="1"/>
</dbReference>
<dbReference type="PANTHER" id="PTHR10947">
    <property type="entry name" value="PHENYLALANYL-TRNA SYNTHETASE BETA CHAIN AND LEUCINE-RICH REPEAT-CONTAINING PROTEIN 47"/>
    <property type="match status" value="1"/>
</dbReference>
<evidence type="ECO:0000256" key="15">
    <source>
        <dbReference type="HAMAP-Rule" id="MF_00283"/>
    </source>
</evidence>
<keyword evidence="10 15" id="KW-0460">Magnesium</keyword>
<reference evidence="20" key="1">
    <citation type="submission" date="2019-06" db="EMBL/GenBank/DDBJ databases">
        <title>Complete genome sequence of Methylogaea oryzae strain JCM16910.</title>
        <authorList>
            <person name="Asakawa S."/>
        </authorList>
    </citation>
    <scope>NUCLEOTIDE SEQUENCE</scope>
    <source>
        <strain evidence="20">E10</strain>
    </source>
</reference>
<dbReference type="GO" id="GO:0006432">
    <property type="term" value="P:phenylalanyl-tRNA aminoacylation"/>
    <property type="evidence" value="ECO:0007669"/>
    <property type="project" value="UniProtKB-UniRule"/>
</dbReference>
<dbReference type="RefSeq" id="WP_221047597.1">
    <property type="nucleotide sequence ID" value="NZ_AP019782.1"/>
</dbReference>
<evidence type="ECO:0000256" key="9">
    <source>
        <dbReference type="ARBA" id="ARBA00022840"/>
    </source>
</evidence>
<comment type="catalytic activity">
    <reaction evidence="14 15">
        <text>tRNA(Phe) + L-phenylalanine + ATP = L-phenylalanyl-tRNA(Phe) + AMP + diphosphate + H(+)</text>
        <dbReference type="Rhea" id="RHEA:19413"/>
        <dbReference type="Rhea" id="RHEA-COMP:9668"/>
        <dbReference type="Rhea" id="RHEA-COMP:9699"/>
        <dbReference type="ChEBI" id="CHEBI:15378"/>
        <dbReference type="ChEBI" id="CHEBI:30616"/>
        <dbReference type="ChEBI" id="CHEBI:33019"/>
        <dbReference type="ChEBI" id="CHEBI:58095"/>
        <dbReference type="ChEBI" id="CHEBI:78442"/>
        <dbReference type="ChEBI" id="CHEBI:78531"/>
        <dbReference type="ChEBI" id="CHEBI:456215"/>
        <dbReference type="EC" id="6.1.1.20"/>
    </reaction>
</comment>
<dbReference type="Pfam" id="PF17759">
    <property type="entry name" value="tRNA_synthFbeta"/>
    <property type="match status" value="1"/>
</dbReference>
<proteinExistence type="inferred from homology"/>
<comment type="cofactor">
    <cofactor evidence="15">
        <name>Mg(2+)</name>
        <dbReference type="ChEBI" id="CHEBI:18420"/>
    </cofactor>
    <text evidence="15">Binds 2 magnesium ions per tetramer.</text>
</comment>
<dbReference type="AlphaFoldDB" id="A0A8D4VTT9"/>
<keyword evidence="7 15" id="KW-0479">Metal-binding</keyword>
<dbReference type="GO" id="GO:0009328">
    <property type="term" value="C:phenylalanine-tRNA ligase complex"/>
    <property type="evidence" value="ECO:0007669"/>
    <property type="project" value="TreeGrafter"/>
</dbReference>
<feature type="domain" description="FDX-ACB" evidence="18">
    <location>
        <begin position="699"/>
        <end position="792"/>
    </location>
</feature>
<evidence type="ECO:0000256" key="14">
    <source>
        <dbReference type="ARBA" id="ARBA00049255"/>
    </source>
</evidence>
<evidence type="ECO:0000256" key="10">
    <source>
        <dbReference type="ARBA" id="ARBA00022842"/>
    </source>
</evidence>
<keyword evidence="5 16" id="KW-0820">tRNA-binding</keyword>
<keyword evidence="8 15" id="KW-0547">Nucleotide-binding</keyword>
<dbReference type="SMART" id="SM00874">
    <property type="entry name" value="B5"/>
    <property type="match status" value="1"/>
</dbReference>
<dbReference type="GO" id="GO:0000287">
    <property type="term" value="F:magnesium ion binding"/>
    <property type="evidence" value="ECO:0007669"/>
    <property type="project" value="UniProtKB-UniRule"/>
</dbReference>
<keyword evidence="11 16" id="KW-0694">RNA-binding</keyword>
<dbReference type="Pfam" id="PF03147">
    <property type="entry name" value="FDX-ACB"/>
    <property type="match status" value="1"/>
</dbReference>
<evidence type="ECO:0000256" key="11">
    <source>
        <dbReference type="ARBA" id="ARBA00022884"/>
    </source>
</evidence>
<dbReference type="GO" id="GO:0005524">
    <property type="term" value="F:ATP binding"/>
    <property type="evidence" value="ECO:0007669"/>
    <property type="project" value="UniProtKB-UniRule"/>
</dbReference>
<keyword evidence="4 15" id="KW-0963">Cytoplasm</keyword>
<accession>A0A8D4VTT9</accession>
<dbReference type="SMART" id="SM00873">
    <property type="entry name" value="B3_4"/>
    <property type="match status" value="1"/>
</dbReference>
<dbReference type="Proteomes" id="UP000824988">
    <property type="component" value="Chromosome"/>
</dbReference>
<dbReference type="InterPro" id="IPR002547">
    <property type="entry name" value="tRNA-bd_dom"/>
</dbReference>
<dbReference type="SMART" id="SM00896">
    <property type="entry name" value="FDX-ACB"/>
    <property type="match status" value="1"/>
</dbReference>
<evidence type="ECO:0000259" key="18">
    <source>
        <dbReference type="PROSITE" id="PS51447"/>
    </source>
</evidence>
<evidence type="ECO:0000313" key="21">
    <source>
        <dbReference type="Proteomes" id="UP000824988"/>
    </source>
</evidence>
<evidence type="ECO:0000256" key="3">
    <source>
        <dbReference type="ARBA" id="ARBA00011209"/>
    </source>
</evidence>
<dbReference type="PROSITE" id="PS51447">
    <property type="entry name" value="FDX_ACB"/>
    <property type="match status" value="1"/>
</dbReference>
<dbReference type="NCBIfam" id="TIGR00472">
    <property type="entry name" value="pheT_bact"/>
    <property type="match status" value="1"/>
</dbReference>
<dbReference type="GO" id="GO:0004826">
    <property type="term" value="F:phenylalanine-tRNA ligase activity"/>
    <property type="evidence" value="ECO:0007669"/>
    <property type="project" value="UniProtKB-UniRule"/>
</dbReference>
<keyword evidence="13 15" id="KW-0030">Aminoacyl-tRNA synthetase</keyword>
<dbReference type="PROSITE" id="PS50886">
    <property type="entry name" value="TRBD"/>
    <property type="match status" value="1"/>
</dbReference>
<feature type="domain" description="TRNA-binding" evidence="17">
    <location>
        <begin position="39"/>
        <end position="148"/>
    </location>
</feature>
<evidence type="ECO:0000256" key="16">
    <source>
        <dbReference type="PROSITE-ProRule" id="PRU00209"/>
    </source>
</evidence>
<evidence type="ECO:0000256" key="8">
    <source>
        <dbReference type="ARBA" id="ARBA00022741"/>
    </source>
</evidence>
<name>A0A8D4VTT9_9GAMM</name>
<evidence type="ECO:0000256" key="6">
    <source>
        <dbReference type="ARBA" id="ARBA00022598"/>
    </source>
</evidence>
<dbReference type="PANTHER" id="PTHR10947:SF0">
    <property type="entry name" value="PHENYLALANINE--TRNA LIGASE BETA SUBUNIT"/>
    <property type="match status" value="1"/>
</dbReference>
<dbReference type="InterPro" id="IPR005146">
    <property type="entry name" value="B3/B4_tRNA-bd"/>
</dbReference>
<dbReference type="InterPro" id="IPR041616">
    <property type="entry name" value="PheRS_beta_core"/>
</dbReference>
<dbReference type="InterPro" id="IPR005147">
    <property type="entry name" value="tRNA_synthase_B5-dom"/>
</dbReference>
<keyword evidence="6 15" id="KW-0436">Ligase</keyword>
<evidence type="ECO:0000256" key="5">
    <source>
        <dbReference type="ARBA" id="ARBA00022555"/>
    </source>
</evidence>
<dbReference type="InterPro" id="IPR045060">
    <property type="entry name" value="Phe-tRNA-ligase_IIc_bsu"/>
</dbReference>
<dbReference type="EC" id="6.1.1.20" evidence="15"/>
<feature type="binding site" evidence="15">
    <location>
        <position position="463"/>
    </location>
    <ligand>
        <name>Mg(2+)</name>
        <dbReference type="ChEBI" id="CHEBI:18420"/>
        <note>shared with alpha subunit</note>
    </ligand>
</feature>
<dbReference type="FunFam" id="3.30.56.10:FF:000002">
    <property type="entry name" value="Phenylalanine--tRNA ligase beta subunit"/>
    <property type="match status" value="1"/>
</dbReference>
<keyword evidence="9 15" id="KW-0067">ATP-binding</keyword>
<dbReference type="InterPro" id="IPR005121">
    <property type="entry name" value="Fdx_antiC-bd"/>
</dbReference>
<dbReference type="Pfam" id="PF03483">
    <property type="entry name" value="B3_4"/>
    <property type="match status" value="1"/>
</dbReference>
<dbReference type="PROSITE" id="PS51483">
    <property type="entry name" value="B5"/>
    <property type="match status" value="1"/>
</dbReference>
<comment type="subunit">
    <text evidence="3 15">Tetramer of two alpha and two beta subunits.</text>
</comment>
<dbReference type="GO" id="GO:0000049">
    <property type="term" value="F:tRNA binding"/>
    <property type="evidence" value="ECO:0007669"/>
    <property type="project" value="UniProtKB-UniRule"/>
</dbReference>
<evidence type="ECO:0000256" key="2">
    <source>
        <dbReference type="ARBA" id="ARBA00008653"/>
    </source>
</evidence>
<gene>
    <name evidence="15 20" type="primary">pheT</name>
    <name evidence="20" type="ORF">MoryE10_31130</name>
</gene>
<organism evidence="20 21">
    <name type="scientific">Methylogaea oryzae</name>
    <dbReference type="NCBI Taxonomy" id="1295382"/>
    <lineage>
        <taxon>Bacteria</taxon>
        <taxon>Pseudomonadati</taxon>
        <taxon>Pseudomonadota</taxon>
        <taxon>Gammaproteobacteria</taxon>
        <taxon>Methylococcales</taxon>
        <taxon>Methylococcaceae</taxon>
        <taxon>Methylogaea</taxon>
    </lineage>
</organism>
<feature type="domain" description="B5" evidence="19">
    <location>
        <begin position="401"/>
        <end position="476"/>
    </location>
</feature>
<feature type="binding site" evidence="15">
    <location>
        <position position="460"/>
    </location>
    <ligand>
        <name>Mg(2+)</name>
        <dbReference type="ChEBI" id="CHEBI:18420"/>
        <note>shared with alpha subunit</note>
    </ligand>
</feature>
<sequence length="793" mass="86222">MRVSEVWLRELVNPSLDTDGLVRQLTMAGLEVDAVESVAGDFSNVVVGAIESLDPHPDADRLRICQIAVGQDAPLQIVTGAQNVYVGMRVPVALDGAKLPGGIKIKPSKLRGVPSFGMLCSEKELGMAEEAEGVMDLPQDAPVGQDIRAYLNLDDRIIEVDLTPNRADCLSMEGVAREVAALNGIAWPGLEVNDAAVGHGETWNVAVSAPAECPRYLGRLIKGIDPKAATPLWLAERLRRAGLRSLGPAVDVTNYVLLEMGQPLHAFDAAKVQGGVQVRKARNDEELLLLNDLTVKLDERTLVIADEQRPLALAGIMGGKDSAVGDATVDLFLECAYFAPAAMMGEARRYGLHTDSSHRFERGVDPAMQHRAIERATALILSMAGGSAGPITERTSAEHVPTRSPIVLREDRLRKILGLSLEKAQVTDLLNRLRMDVAENDGGWRVTPPSFRFDVAIEADLIEEIGRVYGYDRLPRRVPVMGSALLDAPEGRLPLDRMKDLLVDRGYQEAITYSFVDPAMQAALAPNETPIALKNPISADMAMMRTTLWAGLLQAAQHNHARQENRIRLFESGLRFQGDLADIRQEPGLAGLALGPVWPQQWAEKARAVDFFDVKADVEALLALTGLGGGFRFQAAEHPALHPGQSAAIVDAAGRRIGWLGMLHPHLEKAFEFTTSVFLFELELAETQIKRLPAFRPLSRFPSVRRDLALVVDAALEAGRVQDAVLSLADELIQDVRVFDVYCGPGVESGRKSLALALVLQDSRDTLTDAKVEAAIGNVLAKLERDFGAKLRD</sequence>
<keyword evidence="12 15" id="KW-0648">Protein biosynthesis</keyword>
<feature type="binding site" evidence="15">
    <location>
        <position position="464"/>
    </location>
    <ligand>
        <name>Mg(2+)</name>
        <dbReference type="ChEBI" id="CHEBI:18420"/>
        <note>shared with alpha subunit</note>
    </ligand>
</feature>
<dbReference type="Pfam" id="PF03484">
    <property type="entry name" value="B5"/>
    <property type="match status" value="1"/>
</dbReference>
<protein>
    <recommendedName>
        <fullName evidence="15">Phenylalanine--tRNA ligase beta subunit</fullName>
        <ecNumber evidence="15">6.1.1.20</ecNumber>
    </recommendedName>
    <alternativeName>
        <fullName evidence="15">Phenylalanyl-tRNA synthetase beta subunit</fullName>
        <shortName evidence="15">PheRS</shortName>
    </alternativeName>
</protein>
<evidence type="ECO:0000313" key="20">
    <source>
        <dbReference type="EMBL" id="BBL72507.1"/>
    </source>
</evidence>
<evidence type="ECO:0000256" key="4">
    <source>
        <dbReference type="ARBA" id="ARBA00022490"/>
    </source>
</evidence>
<dbReference type="EMBL" id="AP019782">
    <property type="protein sequence ID" value="BBL72507.1"/>
    <property type="molecule type" value="Genomic_DNA"/>
</dbReference>
<dbReference type="FunFam" id="2.40.50.140:FF:000045">
    <property type="entry name" value="Phenylalanine--tRNA ligase beta subunit"/>
    <property type="match status" value="1"/>
</dbReference>
<dbReference type="HAMAP" id="MF_00283">
    <property type="entry name" value="Phe_tRNA_synth_beta1"/>
    <property type="match status" value="1"/>
</dbReference>
<keyword evidence="21" id="KW-1185">Reference proteome</keyword>
<evidence type="ECO:0000256" key="1">
    <source>
        <dbReference type="ARBA" id="ARBA00004496"/>
    </source>
</evidence>
<feature type="binding site" evidence="15">
    <location>
        <position position="454"/>
    </location>
    <ligand>
        <name>Mg(2+)</name>
        <dbReference type="ChEBI" id="CHEBI:18420"/>
        <note>shared with alpha subunit</note>
    </ligand>
</feature>
<evidence type="ECO:0000259" key="19">
    <source>
        <dbReference type="PROSITE" id="PS51483"/>
    </source>
</evidence>
<dbReference type="FunFam" id="3.50.40.10:FF:000001">
    <property type="entry name" value="Phenylalanine--tRNA ligase beta subunit"/>
    <property type="match status" value="1"/>
</dbReference>
<dbReference type="CDD" id="cd02796">
    <property type="entry name" value="tRNA_bind_bactPheRS"/>
    <property type="match status" value="1"/>
</dbReference>
<dbReference type="InterPro" id="IPR004532">
    <property type="entry name" value="Phe-tRNA-ligase_IIc_bsu_bact"/>
</dbReference>